<evidence type="ECO:0000256" key="5">
    <source>
        <dbReference type="ARBA" id="ARBA00023136"/>
    </source>
</evidence>
<keyword evidence="5 6" id="KW-0472">Membrane</keyword>
<dbReference type="OrthoDB" id="5118998at2"/>
<accession>A0A2S9QRU1</accession>
<feature type="domain" description="ABC3 transporter permease C-terminal" evidence="7">
    <location>
        <begin position="73"/>
        <end position="175"/>
    </location>
</feature>
<feature type="transmembrane region" description="Helical" evidence="6">
    <location>
        <begin position="226"/>
        <end position="247"/>
    </location>
</feature>
<sequence length="449" mass="45233">MIARVLWLLSRPAAQGRTALLLPVIAYAAVTALLGIVLGGAQRFWGYTDELGDLYRVLAAIALALLVVPLVTLAGAAARLSVRRRDERLSTLRLLGATGRQVSAMTVIESAAVALCGALLGLALAYAASPLIGLIHFRGEALGTSGAALHAGVAAALVAGVTSLAAVSAVVSLRRVVISPLGVALKHGAPRLSWLRALIAVLVIAAALGLLTSINPALLGAVGPALFFGGLFAAVLAVLGLVGPWLIGVLARGRARRAQTPRALLSARMILEDPRAAWRQVSGVAMASFMAVFAGSGMALLGAMDASAPAADADPAVLHLPADIRTGILITVVGAFLTVAASVGVGQAAALLDRRDVIRSLDMLGAPLAAQDEARRSAVMLPLLLAALGSAGVAAALVLPLLGIALIVAPVSLAVVFSSLAAGILLVRLGIATTRPLLARLASAAPAAV</sequence>
<comment type="subcellular location">
    <subcellularLocation>
        <location evidence="1">Cell membrane</location>
        <topology evidence="1">Multi-pass membrane protein</topology>
    </subcellularLocation>
</comment>
<dbReference type="EMBL" id="MWZD01000012">
    <property type="protein sequence ID" value="PRI12298.1"/>
    <property type="molecule type" value="Genomic_DNA"/>
</dbReference>
<evidence type="ECO:0000256" key="4">
    <source>
        <dbReference type="ARBA" id="ARBA00022989"/>
    </source>
</evidence>
<feature type="transmembrane region" description="Helical" evidence="6">
    <location>
        <begin position="284"/>
        <end position="304"/>
    </location>
</feature>
<dbReference type="PRINTS" id="PR00173">
    <property type="entry name" value="EDTRNSPORT"/>
</dbReference>
<feature type="transmembrane region" description="Helical" evidence="6">
    <location>
        <begin position="102"/>
        <end position="127"/>
    </location>
</feature>
<keyword evidence="2" id="KW-1003">Cell membrane</keyword>
<dbReference type="RefSeq" id="WP_105804005.1">
    <property type="nucleotide sequence ID" value="NZ_MWZD01000012.1"/>
</dbReference>
<dbReference type="AlphaFoldDB" id="A0A2S9QRU1"/>
<proteinExistence type="predicted"/>
<dbReference type="Pfam" id="PF02687">
    <property type="entry name" value="FtsX"/>
    <property type="match status" value="1"/>
</dbReference>
<feature type="transmembrane region" description="Helical" evidence="6">
    <location>
        <begin position="413"/>
        <end position="431"/>
    </location>
</feature>
<dbReference type="InterPro" id="IPR003838">
    <property type="entry name" value="ABC3_permease_C"/>
</dbReference>
<evidence type="ECO:0000313" key="9">
    <source>
        <dbReference type="Proteomes" id="UP000238650"/>
    </source>
</evidence>
<keyword evidence="9" id="KW-1185">Reference proteome</keyword>
<feature type="transmembrane region" description="Helical" evidence="6">
    <location>
        <begin position="383"/>
        <end position="407"/>
    </location>
</feature>
<feature type="transmembrane region" description="Helical" evidence="6">
    <location>
        <begin position="20"/>
        <end position="45"/>
    </location>
</feature>
<dbReference type="GO" id="GO:0005886">
    <property type="term" value="C:plasma membrane"/>
    <property type="evidence" value="ECO:0007669"/>
    <property type="project" value="UniProtKB-SubCell"/>
</dbReference>
<evidence type="ECO:0000313" key="8">
    <source>
        <dbReference type="EMBL" id="PRI12298.1"/>
    </source>
</evidence>
<keyword evidence="4 6" id="KW-1133">Transmembrane helix</keyword>
<dbReference type="Proteomes" id="UP000238650">
    <property type="component" value="Unassembled WGS sequence"/>
</dbReference>
<comment type="caution">
    <text evidence="8">The sequence shown here is derived from an EMBL/GenBank/DDBJ whole genome shotgun (WGS) entry which is preliminary data.</text>
</comment>
<evidence type="ECO:0000256" key="2">
    <source>
        <dbReference type="ARBA" id="ARBA00022475"/>
    </source>
</evidence>
<reference evidence="8 9" key="1">
    <citation type="journal article" date="2017" name="New Microbes New Infect">
        <title>Genome sequence of 'Leucobacter massiliensis' sp. nov. isolated from human pharynx after travel to the 2014 Hajj.</title>
        <authorList>
            <person name="Leangapichart T."/>
            <person name="Gautret P."/>
            <person name="Nguyen T.T."/>
            <person name="Armstrong N."/>
            <person name="Rolain J.M."/>
        </authorList>
    </citation>
    <scope>NUCLEOTIDE SEQUENCE [LARGE SCALE GENOMIC DNA]</scope>
    <source>
        <strain evidence="8 9">122RC15</strain>
    </source>
</reference>
<evidence type="ECO:0000256" key="1">
    <source>
        <dbReference type="ARBA" id="ARBA00004651"/>
    </source>
</evidence>
<keyword evidence="3 6" id="KW-0812">Transmembrane</keyword>
<evidence type="ECO:0000256" key="6">
    <source>
        <dbReference type="SAM" id="Phobius"/>
    </source>
</evidence>
<organism evidence="8 9">
    <name type="scientific">Leucobacter massiliensis</name>
    <dbReference type="NCBI Taxonomy" id="1686285"/>
    <lineage>
        <taxon>Bacteria</taxon>
        <taxon>Bacillati</taxon>
        <taxon>Actinomycetota</taxon>
        <taxon>Actinomycetes</taxon>
        <taxon>Micrococcales</taxon>
        <taxon>Microbacteriaceae</taxon>
        <taxon>Leucobacter</taxon>
    </lineage>
</organism>
<gene>
    <name evidence="8" type="ORF">B4915_01035</name>
</gene>
<feature type="transmembrane region" description="Helical" evidence="6">
    <location>
        <begin position="194"/>
        <end position="214"/>
    </location>
</feature>
<protein>
    <submittedName>
        <fullName evidence="8">Permease</fullName>
    </submittedName>
</protein>
<feature type="transmembrane region" description="Helical" evidence="6">
    <location>
        <begin position="324"/>
        <end position="352"/>
    </location>
</feature>
<name>A0A2S9QRU1_9MICO</name>
<feature type="transmembrane region" description="Helical" evidence="6">
    <location>
        <begin position="57"/>
        <end position="82"/>
    </location>
</feature>
<evidence type="ECO:0000256" key="3">
    <source>
        <dbReference type="ARBA" id="ARBA00022692"/>
    </source>
</evidence>
<feature type="transmembrane region" description="Helical" evidence="6">
    <location>
        <begin position="147"/>
        <end position="173"/>
    </location>
</feature>
<evidence type="ECO:0000259" key="7">
    <source>
        <dbReference type="Pfam" id="PF02687"/>
    </source>
</evidence>